<name>A0ABR1IBH9_9HYPO</name>
<accession>A0ABR1IBH9</accession>
<feature type="region of interest" description="Disordered" evidence="1">
    <location>
        <begin position="505"/>
        <end position="527"/>
    </location>
</feature>
<gene>
    <name evidence="2" type="ORF">QQZ08_003371</name>
</gene>
<dbReference type="EMBL" id="JAZAVK010000022">
    <property type="protein sequence ID" value="KAK7430186.1"/>
    <property type="molecule type" value="Genomic_DNA"/>
</dbReference>
<sequence length="527" mass="59648">MTPSSSPQSSSQDLVPFKPKQLRRFYEPIVLFKALNDISRDQGNVRSPDHPQKPQNEAERFHLFLDKIASVCDQKKGGATVTAVTVLDQEDAFLYVFACNRVSAAGLLKKVGFLSSLLTKISGYKDLNTTEKTKAREDIVNFILVFNRPRIEVYLNGLRDDLRDCLKSCEQRNDDQIFKVERCLLQLEKSIRDINLDKSIIETDYLESCLYCLGKINDFRMATKKAGIANFIGKQADEGRVADYKSMACWSQFRHNLTRLQAYERAVTVFITAENEWPELFQEVKVLAVPSSQPLKNPLGKKSEEAQNIAGRMGDAQPEIERLKNLVRRLEPEPYGINARIRTLCGPDSFKPIVHCEVLVLNWILAQKTEPEFFKRCRYIGTSKGTCKMCHYYFEADPSSIKVRPTHGNVYTKWRFPDLYRADGNAGVARRQGIFNLMMDNIRRDAVSILEDRSPTGKTNDSGTYTFLSETRSDLEVEAGDSAPSEVEDLAEQLDAELSFTSTSTLDSLMISDSDDDDDEEGGTRLG</sequence>
<comment type="caution">
    <text evidence="2">The sequence shown here is derived from an EMBL/GenBank/DDBJ whole genome shotgun (WGS) entry which is preliminary data.</text>
</comment>
<keyword evidence="3" id="KW-1185">Reference proteome</keyword>
<evidence type="ECO:0000313" key="2">
    <source>
        <dbReference type="EMBL" id="KAK7430186.1"/>
    </source>
</evidence>
<dbReference type="InterPro" id="IPR027796">
    <property type="entry name" value="OTT_1508_deam-like"/>
</dbReference>
<evidence type="ECO:0000256" key="1">
    <source>
        <dbReference type="SAM" id="MobiDB-lite"/>
    </source>
</evidence>
<reference evidence="2 3" key="1">
    <citation type="journal article" date="2025" name="Microbiol. Resour. Announc.">
        <title>Draft genome sequences for Neonectria magnoliae and Neonectria punicea, canker pathogens of Liriodendron tulipifera and Acer saccharum in West Virginia.</title>
        <authorList>
            <person name="Petronek H.M."/>
            <person name="Kasson M.T."/>
            <person name="Metheny A.M."/>
            <person name="Stauder C.M."/>
            <person name="Lovett B."/>
            <person name="Lynch S.C."/>
            <person name="Garnas J.R."/>
            <person name="Kasson L.R."/>
            <person name="Stajich J.E."/>
        </authorList>
    </citation>
    <scope>NUCLEOTIDE SEQUENCE [LARGE SCALE GENOMIC DNA]</scope>
    <source>
        <strain evidence="2 3">NRRL 64651</strain>
    </source>
</reference>
<evidence type="ECO:0000313" key="3">
    <source>
        <dbReference type="Proteomes" id="UP001498421"/>
    </source>
</evidence>
<dbReference type="Proteomes" id="UP001498421">
    <property type="component" value="Unassembled WGS sequence"/>
</dbReference>
<proteinExistence type="predicted"/>
<organism evidence="2 3">
    <name type="scientific">Neonectria magnoliae</name>
    <dbReference type="NCBI Taxonomy" id="2732573"/>
    <lineage>
        <taxon>Eukaryota</taxon>
        <taxon>Fungi</taxon>
        <taxon>Dikarya</taxon>
        <taxon>Ascomycota</taxon>
        <taxon>Pezizomycotina</taxon>
        <taxon>Sordariomycetes</taxon>
        <taxon>Hypocreomycetidae</taxon>
        <taxon>Hypocreales</taxon>
        <taxon>Nectriaceae</taxon>
        <taxon>Neonectria</taxon>
    </lineage>
</organism>
<dbReference type="Pfam" id="PF14441">
    <property type="entry name" value="OTT_1508_deam"/>
    <property type="match status" value="1"/>
</dbReference>
<dbReference type="PANTHER" id="PTHR42037:SF1">
    <property type="match status" value="1"/>
</dbReference>
<protein>
    <submittedName>
        <fullName evidence="2">Uncharacterized protein</fullName>
    </submittedName>
</protein>
<dbReference type="PANTHER" id="PTHR42037">
    <property type="match status" value="1"/>
</dbReference>